<dbReference type="AlphaFoldDB" id="A0A2P2PD27"/>
<protein>
    <submittedName>
        <fullName evidence="1">Uncharacterized protein</fullName>
    </submittedName>
</protein>
<reference evidence="1" key="1">
    <citation type="submission" date="2018-02" db="EMBL/GenBank/DDBJ databases">
        <title>Rhizophora mucronata_Transcriptome.</title>
        <authorList>
            <person name="Meera S.P."/>
            <person name="Sreeshan A."/>
            <person name="Augustine A."/>
        </authorList>
    </citation>
    <scope>NUCLEOTIDE SEQUENCE</scope>
    <source>
        <tissue evidence="1">Leaf</tissue>
    </source>
</reference>
<proteinExistence type="predicted"/>
<dbReference type="EMBL" id="GGEC01072132">
    <property type="protein sequence ID" value="MBX52616.1"/>
    <property type="molecule type" value="Transcribed_RNA"/>
</dbReference>
<accession>A0A2P2PD27</accession>
<evidence type="ECO:0000313" key="1">
    <source>
        <dbReference type="EMBL" id="MBX52616.1"/>
    </source>
</evidence>
<sequence>MKFKRALMIPKEPHGNIVFMTITKVLVNRVRQASRLEATIVLRKMPSGHQHIR</sequence>
<organism evidence="1">
    <name type="scientific">Rhizophora mucronata</name>
    <name type="common">Asiatic mangrove</name>
    <dbReference type="NCBI Taxonomy" id="61149"/>
    <lineage>
        <taxon>Eukaryota</taxon>
        <taxon>Viridiplantae</taxon>
        <taxon>Streptophyta</taxon>
        <taxon>Embryophyta</taxon>
        <taxon>Tracheophyta</taxon>
        <taxon>Spermatophyta</taxon>
        <taxon>Magnoliopsida</taxon>
        <taxon>eudicotyledons</taxon>
        <taxon>Gunneridae</taxon>
        <taxon>Pentapetalae</taxon>
        <taxon>rosids</taxon>
        <taxon>fabids</taxon>
        <taxon>Malpighiales</taxon>
        <taxon>Rhizophoraceae</taxon>
        <taxon>Rhizophora</taxon>
    </lineage>
</organism>
<name>A0A2P2PD27_RHIMU</name>